<sequence length="252" mass="28443">MRMQKDVPNGTSWPVRMSDLPVGYNQLNNVTTEDDGRPPPDCYRQPNRGDVVCNIQGPLDTFWILELSKRPDWLIADVAIPSFPIHWNPVMVWDIKIDKVGAPDLIKEPQMCEKNRPAALLSRTVENCGQSHMSHLNEPRTDSFRLLVFSLVLDLPPTPRSNKISGLLYNTTGSVNAKTTKMREPYGGMYRSNEPLNPLVTMGLEPTVRFARDKDSTVAMDIVSIGPRECHHHVLQVLTQESPSNYILKILS</sequence>
<reference evidence="1" key="1">
    <citation type="journal article" date="2020" name="Nat. Commun.">
        <title>Large-scale genome sequencing of mycorrhizal fungi provides insights into the early evolution of symbiotic traits.</title>
        <authorList>
            <person name="Miyauchi S."/>
            <person name="Kiss E."/>
            <person name="Kuo A."/>
            <person name="Drula E."/>
            <person name="Kohler A."/>
            <person name="Sanchez-Garcia M."/>
            <person name="Morin E."/>
            <person name="Andreopoulos B."/>
            <person name="Barry K.W."/>
            <person name="Bonito G."/>
            <person name="Buee M."/>
            <person name="Carver A."/>
            <person name="Chen C."/>
            <person name="Cichocki N."/>
            <person name="Clum A."/>
            <person name="Culley D."/>
            <person name="Crous P.W."/>
            <person name="Fauchery L."/>
            <person name="Girlanda M."/>
            <person name="Hayes R.D."/>
            <person name="Keri Z."/>
            <person name="LaButti K."/>
            <person name="Lipzen A."/>
            <person name="Lombard V."/>
            <person name="Magnuson J."/>
            <person name="Maillard F."/>
            <person name="Murat C."/>
            <person name="Nolan M."/>
            <person name="Ohm R.A."/>
            <person name="Pangilinan J."/>
            <person name="Pereira M.F."/>
            <person name="Perotto S."/>
            <person name="Peter M."/>
            <person name="Pfister S."/>
            <person name="Riley R."/>
            <person name="Sitrit Y."/>
            <person name="Stielow J.B."/>
            <person name="Szollosi G."/>
            <person name="Zifcakova L."/>
            <person name="Stursova M."/>
            <person name="Spatafora J.W."/>
            <person name="Tedersoo L."/>
            <person name="Vaario L.M."/>
            <person name="Yamada A."/>
            <person name="Yan M."/>
            <person name="Wang P."/>
            <person name="Xu J."/>
            <person name="Bruns T."/>
            <person name="Baldrian P."/>
            <person name="Vilgalys R."/>
            <person name="Dunand C."/>
            <person name="Henrissat B."/>
            <person name="Grigoriev I.V."/>
            <person name="Hibbett D."/>
            <person name="Nagy L.G."/>
            <person name="Martin F.M."/>
        </authorList>
    </citation>
    <scope>NUCLEOTIDE SEQUENCE</scope>
    <source>
        <strain evidence="1">UP504</strain>
    </source>
</reference>
<gene>
    <name evidence="1" type="ORF">BS47DRAFT_1365972</name>
</gene>
<accession>A0A9P6AMI4</accession>
<protein>
    <submittedName>
        <fullName evidence="1">Uncharacterized protein</fullName>
    </submittedName>
</protein>
<organism evidence="1 2">
    <name type="scientific">Hydnum rufescens UP504</name>
    <dbReference type="NCBI Taxonomy" id="1448309"/>
    <lineage>
        <taxon>Eukaryota</taxon>
        <taxon>Fungi</taxon>
        <taxon>Dikarya</taxon>
        <taxon>Basidiomycota</taxon>
        <taxon>Agaricomycotina</taxon>
        <taxon>Agaricomycetes</taxon>
        <taxon>Cantharellales</taxon>
        <taxon>Hydnaceae</taxon>
        <taxon>Hydnum</taxon>
    </lineage>
</organism>
<dbReference type="AlphaFoldDB" id="A0A9P6AMI4"/>
<evidence type="ECO:0000313" key="2">
    <source>
        <dbReference type="Proteomes" id="UP000886523"/>
    </source>
</evidence>
<dbReference type="EMBL" id="MU129059">
    <property type="protein sequence ID" value="KAF9508436.1"/>
    <property type="molecule type" value="Genomic_DNA"/>
</dbReference>
<keyword evidence="2" id="KW-1185">Reference proteome</keyword>
<comment type="caution">
    <text evidence="1">The sequence shown here is derived from an EMBL/GenBank/DDBJ whole genome shotgun (WGS) entry which is preliminary data.</text>
</comment>
<evidence type="ECO:0000313" key="1">
    <source>
        <dbReference type="EMBL" id="KAF9508436.1"/>
    </source>
</evidence>
<name>A0A9P6AMI4_9AGAM</name>
<dbReference type="Proteomes" id="UP000886523">
    <property type="component" value="Unassembled WGS sequence"/>
</dbReference>
<proteinExistence type="predicted"/>